<proteinExistence type="predicted"/>
<dbReference type="AlphaFoldDB" id="A0A916UEL6"/>
<accession>A0A916UEL6</accession>
<dbReference type="EMBL" id="BMED01000001">
    <property type="protein sequence ID" value="GGC69551.1"/>
    <property type="molecule type" value="Genomic_DNA"/>
</dbReference>
<reference evidence="1" key="1">
    <citation type="journal article" date="2014" name="Int. J. Syst. Evol. Microbiol.">
        <title>Complete genome sequence of Corynebacterium casei LMG S-19264T (=DSM 44701T), isolated from a smear-ripened cheese.</title>
        <authorList>
            <consortium name="US DOE Joint Genome Institute (JGI-PGF)"/>
            <person name="Walter F."/>
            <person name="Albersmeier A."/>
            <person name="Kalinowski J."/>
            <person name="Ruckert C."/>
        </authorList>
    </citation>
    <scope>NUCLEOTIDE SEQUENCE</scope>
    <source>
        <strain evidence="1">CGMCC 1.10998</strain>
    </source>
</reference>
<reference evidence="1" key="2">
    <citation type="submission" date="2020-09" db="EMBL/GenBank/DDBJ databases">
        <authorList>
            <person name="Sun Q."/>
            <person name="Zhou Y."/>
        </authorList>
    </citation>
    <scope>NUCLEOTIDE SEQUENCE</scope>
    <source>
        <strain evidence="1">CGMCC 1.10998</strain>
    </source>
</reference>
<comment type="caution">
    <text evidence="1">The sequence shown here is derived from an EMBL/GenBank/DDBJ whole genome shotgun (WGS) entry which is preliminary data.</text>
</comment>
<organism evidence="1 2">
    <name type="scientific">Undibacterium terreum</name>
    <dbReference type="NCBI Taxonomy" id="1224302"/>
    <lineage>
        <taxon>Bacteria</taxon>
        <taxon>Pseudomonadati</taxon>
        <taxon>Pseudomonadota</taxon>
        <taxon>Betaproteobacteria</taxon>
        <taxon>Burkholderiales</taxon>
        <taxon>Oxalobacteraceae</taxon>
        <taxon>Undibacterium</taxon>
    </lineage>
</organism>
<evidence type="ECO:0000313" key="1">
    <source>
        <dbReference type="EMBL" id="GGC69551.1"/>
    </source>
</evidence>
<dbReference type="Proteomes" id="UP000637423">
    <property type="component" value="Unassembled WGS sequence"/>
</dbReference>
<name>A0A916UEL6_9BURK</name>
<dbReference type="RefSeq" id="WP_188565356.1">
    <property type="nucleotide sequence ID" value="NZ_BMED01000001.1"/>
</dbReference>
<protein>
    <submittedName>
        <fullName evidence="1">Uncharacterized protein</fullName>
    </submittedName>
</protein>
<keyword evidence="2" id="KW-1185">Reference proteome</keyword>
<gene>
    <name evidence="1" type="ORF">GCM10011396_15700</name>
</gene>
<evidence type="ECO:0000313" key="2">
    <source>
        <dbReference type="Proteomes" id="UP000637423"/>
    </source>
</evidence>
<sequence>MTIDITQNRTNIFSIYASRQADGTYLGHVRHQIEGRPEMDRVYDSGVSGTEKEALEEAHAYAAKYIAEHNYDDLLDADMLSRSGS</sequence>